<dbReference type="InterPro" id="IPR009056">
    <property type="entry name" value="Cyt_c-like_dom"/>
</dbReference>
<gene>
    <name evidence="9" type="primary">cycB</name>
    <name evidence="9" type="ORF">GCM10011403_16250</name>
</gene>
<evidence type="ECO:0000256" key="2">
    <source>
        <dbReference type="ARBA" id="ARBA00022617"/>
    </source>
</evidence>
<keyword evidence="10" id="KW-1185">Reference proteome</keyword>
<keyword evidence="4" id="KW-0249">Electron transport</keyword>
<comment type="caution">
    <text evidence="9">The sequence shown here is derived from an EMBL/GenBank/DDBJ whole genome shotgun (WGS) entry which is preliminary data.</text>
</comment>
<sequence length="149" mass="15433">MLKLGLKSRAVKLVLIALGFSIAGAVVAQTRDEVIAERIAPVGQVCLLGEECAQGQAAASSGGAAAGGEFDVTATFDQNCAMCHNTGMAGAPRRDDTAHWEARLADAGFDTMVTNAINGVNAMPPRGMCTTCSDENIAELVRYLSGTEE</sequence>
<feature type="domain" description="Cytochrome c" evidence="8">
    <location>
        <begin position="63"/>
        <end position="148"/>
    </location>
</feature>
<dbReference type="AlphaFoldDB" id="A0A917LUZ1"/>
<dbReference type="OrthoDB" id="9814708at2"/>
<evidence type="ECO:0000256" key="4">
    <source>
        <dbReference type="ARBA" id="ARBA00022982"/>
    </source>
</evidence>
<dbReference type="InterPro" id="IPR036909">
    <property type="entry name" value="Cyt_c-like_dom_sf"/>
</dbReference>
<dbReference type="InterPro" id="IPR002323">
    <property type="entry name" value="Cyt_CIE"/>
</dbReference>
<keyword evidence="2 6" id="KW-0349">Heme</keyword>
<dbReference type="GO" id="GO:0009055">
    <property type="term" value="F:electron transfer activity"/>
    <property type="evidence" value="ECO:0007669"/>
    <property type="project" value="InterPro"/>
</dbReference>
<accession>A0A917LUZ1</accession>
<reference evidence="9" key="2">
    <citation type="submission" date="2020-09" db="EMBL/GenBank/DDBJ databases">
        <authorList>
            <person name="Sun Q."/>
            <person name="Zhou Y."/>
        </authorList>
    </citation>
    <scope>NUCLEOTIDE SEQUENCE</scope>
    <source>
        <strain evidence="9">CGMCC 1.15425</strain>
    </source>
</reference>
<dbReference type="GO" id="GO:0020037">
    <property type="term" value="F:heme binding"/>
    <property type="evidence" value="ECO:0007669"/>
    <property type="project" value="InterPro"/>
</dbReference>
<evidence type="ECO:0000256" key="1">
    <source>
        <dbReference type="ARBA" id="ARBA00022448"/>
    </source>
</evidence>
<evidence type="ECO:0000259" key="8">
    <source>
        <dbReference type="PROSITE" id="PS51007"/>
    </source>
</evidence>
<dbReference type="Gene3D" id="1.10.760.10">
    <property type="entry name" value="Cytochrome c-like domain"/>
    <property type="match status" value="1"/>
</dbReference>
<evidence type="ECO:0000313" key="9">
    <source>
        <dbReference type="EMBL" id="GGG59677.1"/>
    </source>
</evidence>
<proteinExistence type="predicted"/>
<keyword evidence="1" id="KW-0813">Transport</keyword>
<dbReference type="SUPFAM" id="SSF46626">
    <property type="entry name" value="Cytochrome c"/>
    <property type="match status" value="1"/>
</dbReference>
<dbReference type="EMBL" id="BMIY01000006">
    <property type="protein sequence ID" value="GGG59677.1"/>
    <property type="molecule type" value="Genomic_DNA"/>
</dbReference>
<dbReference type="GO" id="GO:0005506">
    <property type="term" value="F:iron ion binding"/>
    <property type="evidence" value="ECO:0007669"/>
    <property type="project" value="InterPro"/>
</dbReference>
<dbReference type="PROSITE" id="PS51007">
    <property type="entry name" value="CYTC"/>
    <property type="match status" value="1"/>
</dbReference>
<evidence type="ECO:0000313" key="10">
    <source>
        <dbReference type="Proteomes" id="UP000627715"/>
    </source>
</evidence>
<evidence type="ECO:0000256" key="7">
    <source>
        <dbReference type="SAM" id="SignalP"/>
    </source>
</evidence>
<dbReference type="PANTHER" id="PTHR40942">
    <property type="match status" value="1"/>
</dbReference>
<evidence type="ECO:0000256" key="5">
    <source>
        <dbReference type="ARBA" id="ARBA00023004"/>
    </source>
</evidence>
<keyword evidence="3 6" id="KW-0479">Metal-binding</keyword>
<organism evidence="9 10">
    <name type="scientific">Pseudohongiella nitratireducens</name>
    <dbReference type="NCBI Taxonomy" id="1768907"/>
    <lineage>
        <taxon>Bacteria</taxon>
        <taxon>Pseudomonadati</taxon>
        <taxon>Pseudomonadota</taxon>
        <taxon>Gammaproteobacteria</taxon>
        <taxon>Pseudomonadales</taxon>
        <taxon>Pseudohongiellaceae</taxon>
        <taxon>Pseudohongiella</taxon>
    </lineage>
</organism>
<keyword evidence="5 6" id="KW-0408">Iron</keyword>
<dbReference type="RefSeq" id="WP_068812374.1">
    <property type="nucleotide sequence ID" value="NZ_BMIY01000006.1"/>
</dbReference>
<name>A0A917LUZ1_9GAMM</name>
<evidence type="ECO:0000256" key="6">
    <source>
        <dbReference type="PROSITE-ProRule" id="PRU00433"/>
    </source>
</evidence>
<feature type="signal peptide" evidence="7">
    <location>
        <begin position="1"/>
        <end position="28"/>
    </location>
</feature>
<dbReference type="Pfam" id="PF13442">
    <property type="entry name" value="Cytochrome_CBB3"/>
    <property type="match status" value="1"/>
</dbReference>
<reference evidence="9" key="1">
    <citation type="journal article" date="2014" name="Int. J. Syst. Evol. Microbiol.">
        <title>Complete genome sequence of Corynebacterium casei LMG S-19264T (=DSM 44701T), isolated from a smear-ripened cheese.</title>
        <authorList>
            <consortium name="US DOE Joint Genome Institute (JGI-PGF)"/>
            <person name="Walter F."/>
            <person name="Albersmeier A."/>
            <person name="Kalinowski J."/>
            <person name="Ruckert C."/>
        </authorList>
    </citation>
    <scope>NUCLEOTIDE SEQUENCE</scope>
    <source>
        <strain evidence="9">CGMCC 1.15425</strain>
    </source>
</reference>
<dbReference type="Proteomes" id="UP000627715">
    <property type="component" value="Unassembled WGS sequence"/>
</dbReference>
<dbReference type="PRINTS" id="PR00607">
    <property type="entry name" value="CYTCHROMECIE"/>
</dbReference>
<protein>
    <submittedName>
        <fullName evidence="9">Cytochrome C5</fullName>
    </submittedName>
</protein>
<evidence type="ECO:0000256" key="3">
    <source>
        <dbReference type="ARBA" id="ARBA00022723"/>
    </source>
</evidence>
<keyword evidence="7" id="KW-0732">Signal</keyword>
<dbReference type="PANTHER" id="PTHR40942:SF2">
    <property type="entry name" value="CYTOCHROME-RELATED"/>
    <property type="match status" value="1"/>
</dbReference>
<feature type="chain" id="PRO_5037180863" evidence="7">
    <location>
        <begin position="29"/>
        <end position="149"/>
    </location>
</feature>